<dbReference type="Proteomes" id="UP001224775">
    <property type="component" value="Unassembled WGS sequence"/>
</dbReference>
<feature type="domain" description="DUF6824" evidence="1">
    <location>
        <begin position="8"/>
        <end position="94"/>
    </location>
</feature>
<dbReference type="EMBL" id="JATAAI010000013">
    <property type="protein sequence ID" value="KAK1741488.1"/>
    <property type="molecule type" value="Genomic_DNA"/>
</dbReference>
<keyword evidence="4" id="KW-1185">Reference proteome</keyword>
<evidence type="ECO:0000313" key="4">
    <source>
        <dbReference type="Proteomes" id="UP001224775"/>
    </source>
</evidence>
<evidence type="ECO:0000313" key="3">
    <source>
        <dbReference type="EMBL" id="KAK1741488.1"/>
    </source>
</evidence>
<dbReference type="EMBL" id="JATAAI010000013">
    <property type="protein sequence ID" value="KAK1741486.1"/>
    <property type="molecule type" value="Genomic_DNA"/>
</dbReference>
<evidence type="ECO:0000313" key="2">
    <source>
        <dbReference type="EMBL" id="KAK1741486.1"/>
    </source>
</evidence>
<gene>
    <name evidence="2" type="ORF">QTG54_007964</name>
    <name evidence="3" type="ORF">QTG54_007966</name>
</gene>
<reference evidence="3" key="1">
    <citation type="submission" date="2023-06" db="EMBL/GenBank/DDBJ databases">
        <title>Survivors Of The Sea: Transcriptome response of Skeletonema marinoi to long-term dormancy.</title>
        <authorList>
            <person name="Pinder M.I.M."/>
            <person name="Kourtchenko O."/>
            <person name="Robertson E.K."/>
            <person name="Larsson T."/>
            <person name="Maumus F."/>
            <person name="Osuna-Cruz C.M."/>
            <person name="Vancaester E."/>
            <person name="Stenow R."/>
            <person name="Vandepoele K."/>
            <person name="Ploug H."/>
            <person name="Bruchert V."/>
            <person name="Godhe A."/>
            <person name="Topel M."/>
        </authorList>
    </citation>
    <scope>NUCLEOTIDE SEQUENCE</scope>
    <source>
        <strain evidence="3">R05AC</strain>
    </source>
</reference>
<proteinExistence type="predicted"/>
<accession>A0AAD8Y8A5</accession>
<comment type="caution">
    <text evidence="3">The sequence shown here is derived from an EMBL/GenBank/DDBJ whole genome shotgun (WGS) entry which is preliminary data.</text>
</comment>
<organism evidence="3 4">
    <name type="scientific">Skeletonema marinoi</name>
    <dbReference type="NCBI Taxonomy" id="267567"/>
    <lineage>
        <taxon>Eukaryota</taxon>
        <taxon>Sar</taxon>
        <taxon>Stramenopiles</taxon>
        <taxon>Ochrophyta</taxon>
        <taxon>Bacillariophyta</taxon>
        <taxon>Coscinodiscophyceae</taxon>
        <taxon>Thalassiosirophycidae</taxon>
        <taxon>Thalassiosirales</taxon>
        <taxon>Skeletonemataceae</taxon>
        <taxon>Skeletonema</taxon>
        <taxon>Skeletonema marinoi-dohrnii complex</taxon>
    </lineage>
</organism>
<protein>
    <recommendedName>
        <fullName evidence="1">DUF6824 domain-containing protein</fullName>
    </recommendedName>
</protein>
<dbReference type="Pfam" id="PF20710">
    <property type="entry name" value="DUF6824"/>
    <property type="match status" value="1"/>
</dbReference>
<feature type="non-terminal residue" evidence="3">
    <location>
        <position position="168"/>
    </location>
</feature>
<evidence type="ECO:0000259" key="1">
    <source>
        <dbReference type="Pfam" id="PF20710"/>
    </source>
</evidence>
<dbReference type="AlphaFoldDB" id="A0AAD8Y8A5"/>
<dbReference type="InterPro" id="IPR049227">
    <property type="entry name" value="DUF6824"/>
</dbReference>
<name>A0AAD8Y8A5_9STRA</name>
<sequence length="168" mass="18105">MIEPTSGDILLGRGVRINNHPGNEAYSYREIISENAATYAASTKSDKTNLSTNIFTQLLNSNPPRRFLEKSETGKWQEVPLKRAVTKISQALRDVARDRAKAAGAVAASSTVSSFQQTTINNVSNNNESELAFSSSTPAAAAMPSYLPAPNLYTVAEFTATETMINSS</sequence>